<dbReference type="FunFam" id="1.10.10.41:FF:000001">
    <property type="entry name" value="DNA topoisomerase I"/>
    <property type="match status" value="1"/>
</dbReference>
<dbReference type="GO" id="GO:0006338">
    <property type="term" value="P:chromatin remodeling"/>
    <property type="evidence" value="ECO:0007669"/>
    <property type="project" value="UniProtKB-ARBA"/>
</dbReference>
<dbReference type="CDD" id="cd00659">
    <property type="entry name" value="Topo_IB_C"/>
    <property type="match status" value="1"/>
</dbReference>
<dbReference type="Pfam" id="PF02919">
    <property type="entry name" value="Topoisom_I_N"/>
    <property type="match status" value="1"/>
</dbReference>
<dbReference type="InterPro" id="IPR001631">
    <property type="entry name" value="TopoI"/>
</dbReference>
<dbReference type="InterPro" id="IPR013499">
    <property type="entry name" value="TopoI_euk"/>
</dbReference>
<dbReference type="GO" id="GO:0006265">
    <property type="term" value="P:DNA topological change"/>
    <property type="evidence" value="ECO:0007669"/>
    <property type="project" value="UniProtKB-UniRule"/>
</dbReference>
<keyword evidence="5 6" id="KW-0413">Isomerase</keyword>
<keyword evidence="12" id="KW-1185">Reference proteome</keyword>
<comment type="caution">
    <text evidence="11">The sequence shown here is derived from an EMBL/GenBank/DDBJ whole genome shotgun (WGS) entry which is preliminary data.</text>
</comment>
<dbReference type="EC" id="5.6.2.1" evidence="7"/>
<dbReference type="PROSITE" id="PS00176">
    <property type="entry name" value="TOPO_IB_1"/>
    <property type="match status" value="1"/>
</dbReference>
<proteinExistence type="inferred from homology"/>
<dbReference type="InterPro" id="IPR025834">
    <property type="entry name" value="TopoI_C_dom"/>
</dbReference>
<dbReference type="InterPro" id="IPR013030">
    <property type="entry name" value="DNA_topo_DNA_db_N_dom2"/>
</dbReference>
<dbReference type="InterPro" id="IPR013500">
    <property type="entry name" value="TopoI_cat_euk"/>
</dbReference>
<feature type="domain" description="DNA topoisomerase I eukaryotic-type" evidence="10">
    <location>
        <begin position="393"/>
        <end position="846"/>
    </location>
</feature>
<evidence type="ECO:0000256" key="6">
    <source>
        <dbReference type="PROSITE-ProRule" id="PRU01382"/>
    </source>
</evidence>
<dbReference type="FunFam" id="2.170.11.10:FF:000001">
    <property type="entry name" value="DNA topoisomerase I"/>
    <property type="match status" value="1"/>
</dbReference>
<dbReference type="SUPFAM" id="SSF56349">
    <property type="entry name" value="DNA breaking-rejoining enzymes"/>
    <property type="match status" value="1"/>
</dbReference>
<comment type="function">
    <text evidence="7">Releases the supercoiling and torsional tension of DNA introduced during the DNA replication and transcription by transiently cleaving and rejoining one strand of the DNA duplex. Introduces a single-strand break via transesterification at the specific target site 5'-[CT]CCTTp site in duplex DNA. The scissile phosphodiester is attacked by the catalytic tyrosine of the enzyme, resulting in the formation of a DNA-(3'-phosphotyrosyl)-enzyme intermediate and the expulsion of a 5'-OH DNA strand. The free DNA strand then undergoes passage around the unbroken strand thus removing DNA supercoils. Finally, in the religation step, the DNA 5'-OH attacks the covalent intermediate to expel the active-site tyrosine and restore the DNA phosphodiester backbone.</text>
</comment>
<feature type="compositionally biased region" description="Basic and acidic residues" evidence="9">
    <location>
        <begin position="191"/>
        <end position="218"/>
    </location>
</feature>
<dbReference type="RefSeq" id="XP_064851647.1">
    <property type="nucleotide sequence ID" value="XM_064995575.1"/>
</dbReference>
<protein>
    <recommendedName>
        <fullName evidence="7">DNA topoisomerase I</fullName>
        <ecNumber evidence="7">5.6.2.1</ecNumber>
    </recommendedName>
    <alternativeName>
        <fullName evidence="7">DNA topoisomerase 1</fullName>
    </alternativeName>
</protein>
<dbReference type="GO" id="GO:0003677">
    <property type="term" value="F:DNA binding"/>
    <property type="evidence" value="ECO:0007669"/>
    <property type="project" value="UniProtKB-UniRule"/>
</dbReference>
<dbReference type="PROSITE" id="PS52038">
    <property type="entry name" value="TOPO_IB_2"/>
    <property type="match status" value="1"/>
</dbReference>
<keyword evidence="3 6" id="KW-0799">Topoisomerase</keyword>
<dbReference type="GO" id="GO:0006260">
    <property type="term" value="P:DNA replication"/>
    <property type="evidence" value="ECO:0007669"/>
    <property type="project" value="TreeGrafter"/>
</dbReference>
<evidence type="ECO:0000256" key="4">
    <source>
        <dbReference type="ARBA" id="ARBA00023125"/>
    </source>
</evidence>
<dbReference type="AlphaFoldDB" id="A0AAV5QIL9"/>
<feature type="coiled-coil region" evidence="8">
    <location>
        <begin position="779"/>
        <end position="813"/>
    </location>
</feature>
<dbReference type="EMBL" id="BTFZ01000003">
    <property type="protein sequence ID" value="GMM34647.1"/>
    <property type="molecule type" value="Genomic_DNA"/>
</dbReference>
<evidence type="ECO:0000256" key="1">
    <source>
        <dbReference type="ARBA" id="ARBA00000213"/>
    </source>
</evidence>
<dbReference type="GO" id="GO:0003917">
    <property type="term" value="F:DNA topoisomerase type I (single strand cut, ATP-independent) activity"/>
    <property type="evidence" value="ECO:0007669"/>
    <property type="project" value="UniProtKB-UniRule"/>
</dbReference>
<evidence type="ECO:0000259" key="10">
    <source>
        <dbReference type="SMART" id="SM00435"/>
    </source>
</evidence>
<dbReference type="InterPro" id="IPR011010">
    <property type="entry name" value="DNA_brk_join_enz"/>
</dbReference>
<dbReference type="Gene3D" id="1.10.10.41">
    <property type="entry name" value="Yeast DNA topoisomerase - domain 1"/>
    <property type="match status" value="1"/>
</dbReference>
<feature type="active site" description="O-(3'-phospho-DNA)-tyrosine intermediate" evidence="6">
    <location>
        <position position="832"/>
    </location>
</feature>
<organism evidence="11 12">
    <name type="scientific">Saccharomycopsis crataegensis</name>
    <dbReference type="NCBI Taxonomy" id="43959"/>
    <lineage>
        <taxon>Eukaryota</taxon>
        <taxon>Fungi</taxon>
        <taxon>Dikarya</taxon>
        <taxon>Ascomycota</taxon>
        <taxon>Saccharomycotina</taxon>
        <taxon>Saccharomycetes</taxon>
        <taxon>Saccharomycopsidaceae</taxon>
        <taxon>Saccharomycopsis</taxon>
    </lineage>
</organism>
<dbReference type="Gene3D" id="3.90.15.10">
    <property type="entry name" value="Topoisomerase I, Chain A, domain 3"/>
    <property type="match status" value="1"/>
</dbReference>
<dbReference type="FunFam" id="1.10.132.10:FF:000003">
    <property type="entry name" value="DNA topoisomerase I"/>
    <property type="match status" value="1"/>
</dbReference>
<feature type="compositionally biased region" description="Polar residues" evidence="9">
    <location>
        <begin position="128"/>
        <end position="138"/>
    </location>
</feature>
<reference evidence="11 12" key="1">
    <citation type="journal article" date="2023" name="Elife">
        <title>Identification of key yeast species and microbe-microbe interactions impacting larval growth of Drosophila in the wild.</title>
        <authorList>
            <person name="Mure A."/>
            <person name="Sugiura Y."/>
            <person name="Maeda R."/>
            <person name="Honda K."/>
            <person name="Sakurai N."/>
            <person name="Takahashi Y."/>
            <person name="Watada M."/>
            <person name="Katoh T."/>
            <person name="Gotoh A."/>
            <person name="Gotoh Y."/>
            <person name="Taniguchi I."/>
            <person name="Nakamura K."/>
            <person name="Hayashi T."/>
            <person name="Katayama T."/>
            <person name="Uemura T."/>
            <person name="Hattori Y."/>
        </authorList>
    </citation>
    <scope>NUCLEOTIDE SEQUENCE [LARGE SCALE GENOMIC DNA]</scope>
    <source>
        <strain evidence="11 12">SC-9</strain>
    </source>
</reference>
<dbReference type="InterPro" id="IPR051062">
    <property type="entry name" value="Topoisomerase_IB"/>
</dbReference>
<evidence type="ECO:0000256" key="9">
    <source>
        <dbReference type="SAM" id="MobiDB-lite"/>
    </source>
</evidence>
<dbReference type="PANTHER" id="PTHR10290">
    <property type="entry name" value="DNA TOPOISOMERASE I"/>
    <property type="match status" value="1"/>
</dbReference>
<dbReference type="Proteomes" id="UP001360560">
    <property type="component" value="Unassembled WGS sequence"/>
</dbReference>
<feature type="region of interest" description="Disordered" evidence="9">
    <location>
        <begin position="74"/>
        <end position="231"/>
    </location>
</feature>
<dbReference type="Gene3D" id="2.170.11.10">
    <property type="entry name" value="DNA Topoisomerase I, domain 2"/>
    <property type="match status" value="1"/>
</dbReference>
<evidence type="ECO:0000256" key="3">
    <source>
        <dbReference type="ARBA" id="ARBA00023029"/>
    </source>
</evidence>
<dbReference type="InterPro" id="IPR014711">
    <property type="entry name" value="TopoI_cat_a-hlx-sub_euk"/>
</dbReference>
<dbReference type="PRINTS" id="PR00416">
    <property type="entry name" value="EUTPISMRASEI"/>
</dbReference>
<dbReference type="Gene3D" id="1.10.132.10">
    <property type="match status" value="1"/>
</dbReference>
<dbReference type="PANTHER" id="PTHR10290:SF3">
    <property type="entry name" value="DNA TOPOISOMERASE 1"/>
    <property type="match status" value="1"/>
</dbReference>
<dbReference type="SUPFAM" id="SSF56741">
    <property type="entry name" value="Eukaryotic DNA topoisomerase I, N-terminal DNA-binding fragment"/>
    <property type="match status" value="1"/>
</dbReference>
<evidence type="ECO:0000256" key="2">
    <source>
        <dbReference type="ARBA" id="ARBA00006645"/>
    </source>
</evidence>
<name>A0AAV5QIL9_9ASCO</name>
<dbReference type="GO" id="GO:0005730">
    <property type="term" value="C:nucleolus"/>
    <property type="evidence" value="ECO:0007669"/>
    <property type="project" value="TreeGrafter"/>
</dbReference>
<dbReference type="FunFam" id="3.90.15.10:FF:000002">
    <property type="entry name" value="DNA topoisomerase I"/>
    <property type="match status" value="1"/>
</dbReference>
<dbReference type="InterPro" id="IPR008336">
    <property type="entry name" value="TopoI_DNA-bd_euk"/>
</dbReference>
<sequence>MASTITTLSRIKPPLFTRLMAKMVSNPVWLRGPAWEEGRLSEKIPSSLLLLFLSRNISFSRSFVVVAKSPFVAPPQPQKNTLLSPTMSHLSEDEDDVSLASRARRKTPVSYLESDSDEDIPMSKHSKQSPNTSDTSVTSSNASKKTPKKSSKRPKIEDSSDDEEKVLPKKKAKKPATTKKKTAGSSSSTKVKKEPKVKKETKAKIEETKSSKKLKKEDSNDEPGEEGEEDEYKWWENEDMNDEIKWNTLEHNGVMFPPAYEALPKKVKLIYDGQPVVLPLEAEEVAGFFGAMVETDHAKNPVFQKNFFRDFLEVLDAAGGTKNGIKIKDFAKCDWSKIYQHYEEKKEQRKALSSAEKKEIKLKKDEEEAPFKFCMFNGRKEQVGNFRVEPPGLFRGRGSHPKTGTLKKRIYPEDITINIGKEAKIPEPPAAHKWAEVRHDNTGGWLAMWKENVLGGTKYVRLAANSSLKGMSDFKKFEKARELKNHIEVIRRDYYVNLSSKMMYDRQLATATYLIDVLALRAGGEKGDDEADTVGCCSLRYEHITLQPPNTVIFDFLGKDSIRFYQEKEVDKQVFKNLKIFKKPPKGVGDQLFDRIEPSLLNKHLQNYMPGLTAKVFRTYNASKTMQDLLKNIPNEGSINEKLVKFNAANREVAILCNHQRSVTKGHAASVAKIDDKINEMRWQKLRLKKIMLMVDSKLKKKLGADYFAEIGSIDEPTQNTIIEMYIDREKDRLTKKFHRDNDRLKMEEKPTKPPSELKEVMQKYDKLRTMYLKEAKTGKIAKSEIEDKNHDVEKLQKQVTKIEERIATTSLQLKDKKDNATVSLGTSKINYIDPRLSVMFSKKYNVPIEKLFTKTLRDKFKWAIESADENWEF</sequence>
<feature type="compositionally biased region" description="Polar residues" evidence="9">
    <location>
        <begin position="78"/>
        <end position="89"/>
    </location>
</feature>
<dbReference type="InterPro" id="IPR013034">
    <property type="entry name" value="DNA_topo_DNA_db_N_dom1"/>
</dbReference>
<dbReference type="InterPro" id="IPR048045">
    <property type="entry name" value="Topoisomer_I_DNA-bd"/>
</dbReference>
<accession>A0AAV5QIL9</accession>
<comment type="similarity">
    <text evidence="2 6 7">Belongs to the type IB topoisomerase family.</text>
</comment>
<evidence type="ECO:0000256" key="7">
    <source>
        <dbReference type="RuleBase" id="RU365101"/>
    </source>
</evidence>
<gene>
    <name evidence="11" type="ORF">DASC09_019720</name>
</gene>
<dbReference type="Pfam" id="PF01028">
    <property type="entry name" value="Topoisom_I"/>
    <property type="match status" value="1"/>
</dbReference>
<dbReference type="CDD" id="cd03488">
    <property type="entry name" value="Topoisomer_IB_N_htopoI_like"/>
    <property type="match status" value="1"/>
</dbReference>
<evidence type="ECO:0000256" key="8">
    <source>
        <dbReference type="SAM" id="Coils"/>
    </source>
</evidence>
<evidence type="ECO:0000256" key="5">
    <source>
        <dbReference type="ARBA" id="ARBA00023235"/>
    </source>
</evidence>
<dbReference type="GO" id="GO:0005694">
    <property type="term" value="C:chromosome"/>
    <property type="evidence" value="ECO:0007669"/>
    <property type="project" value="InterPro"/>
</dbReference>
<evidence type="ECO:0000313" key="11">
    <source>
        <dbReference type="EMBL" id="GMM34647.1"/>
    </source>
</evidence>
<dbReference type="GeneID" id="90072626"/>
<dbReference type="GO" id="GO:0007059">
    <property type="term" value="P:chromosome segregation"/>
    <property type="evidence" value="ECO:0007669"/>
    <property type="project" value="TreeGrafter"/>
</dbReference>
<feature type="compositionally biased region" description="Basic residues" evidence="9">
    <location>
        <begin position="168"/>
        <end position="182"/>
    </location>
</feature>
<feature type="compositionally biased region" description="Acidic residues" evidence="9">
    <location>
        <begin position="219"/>
        <end position="231"/>
    </location>
</feature>
<comment type="catalytic activity">
    <reaction evidence="1 6 7">
        <text>ATP-independent breakage of single-stranded DNA, followed by passage and rejoining.</text>
        <dbReference type="EC" id="5.6.2.1"/>
    </reaction>
</comment>
<dbReference type="InterPro" id="IPR014727">
    <property type="entry name" value="TopoI_cat_a/b-sub_euk"/>
</dbReference>
<dbReference type="InterPro" id="IPR036202">
    <property type="entry name" value="TopoI_DNA-bd_euk_N_sf"/>
</dbReference>
<evidence type="ECO:0000313" key="12">
    <source>
        <dbReference type="Proteomes" id="UP001360560"/>
    </source>
</evidence>
<dbReference type="Pfam" id="PF14370">
    <property type="entry name" value="Topo_C_assoc"/>
    <property type="match status" value="1"/>
</dbReference>
<dbReference type="SMART" id="SM00435">
    <property type="entry name" value="TOPEUc"/>
    <property type="match status" value="1"/>
</dbReference>
<dbReference type="InterPro" id="IPR018521">
    <property type="entry name" value="TopoIB_AS"/>
</dbReference>
<keyword evidence="8" id="KW-0175">Coiled coil</keyword>
<keyword evidence="4 6" id="KW-0238">DNA-binding</keyword>